<feature type="signal peptide" evidence="2">
    <location>
        <begin position="1"/>
        <end position="19"/>
    </location>
</feature>
<feature type="transmembrane region" description="Helical" evidence="1">
    <location>
        <begin position="254"/>
        <end position="274"/>
    </location>
</feature>
<gene>
    <name evidence="3" type="ORF">LMG7974_01602</name>
</gene>
<feature type="transmembrane region" description="Helical" evidence="1">
    <location>
        <begin position="607"/>
        <end position="628"/>
    </location>
</feature>
<feature type="transmembrane region" description="Helical" evidence="1">
    <location>
        <begin position="635"/>
        <end position="662"/>
    </location>
</feature>
<organism evidence="3 4">
    <name type="scientific">Campylobacter majalis</name>
    <dbReference type="NCBI Taxonomy" id="2790656"/>
    <lineage>
        <taxon>Bacteria</taxon>
        <taxon>Pseudomonadati</taxon>
        <taxon>Campylobacterota</taxon>
        <taxon>Epsilonproteobacteria</taxon>
        <taxon>Campylobacterales</taxon>
        <taxon>Campylobacteraceae</taxon>
        <taxon>Campylobacter</taxon>
    </lineage>
</organism>
<evidence type="ECO:0000313" key="3">
    <source>
        <dbReference type="EMBL" id="CAD7289525.1"/>
    </source>
</evidence>
<evidence type="ECO:0000256" key="2">
    <source>
        <dbReference type="SAM" id="SignalP"/>
    </source>
</evidence>
<sequence>MKIFKLIASLFLFVGIANAEMTDEEREVFVSNDRVVESGGCEWKCRETKEPYKTRIIGFDIANGETFCKVYKDTDYNTYLKFNASKINKACVKEIADISKNIMNSTNGLKEVYTKTNIQTNSVMQANTSDTSLTFTRFLASFLTLNPNIIDREATEKVGELTLKDGITTFSVLNFAKEKDENINRGFWERIKRGDVTGLGERVEEWMNRSYNKKLREKSQSLSSVDFTQTSVADGFNKNNMAYFSNLFLANEKIYQHLQILIFILVGGFFVSRIGTEKIQVYLENRGESSGKQPYLHKFYIPIIMVGTFFMPIPEANNLAHSTIVQNIIRYFAVESTRVADIASATINKVYLEKIYKSLGILSPSGIDVLVEKQAKAKYTYEQINKIYENTCKIRFPEAYNAPTLEYISSLTEEDKKKLQEKDRQDFTNASGSEYDITLEACILLEVTALNARNEEKKQKQHLDGVIKAFDKTEMQSRINALDGYFSLREQQLGWLNSILTPTSSIASEIIMFANDRVNEYDLKETTRANTNNALEAVSKGHAQNASEDEINDSWLAMLGGQLVYMTLPGATAIKEFVKDNSTKINTLVGGIVGTGATPIGSMLGSVVGYFVGTIGGGMASYATAIYLMHKMLSYLPLVVCATASAIAFVSYLVSLCKYFYISPFVVAFALTTKKMEKIVEFLVSGIAIFLKPVLIVLFIGLALFIYTLVDEVYLFLATEQFSGIKTDIFSPMINFTIGSVSGMLEIFAKLASVYVMWKLIISGPAWVLSLVGVDGKQDDMISQGIENNLAKKAFVA</sequence>
<keyword evidence="1" id="KW-1133">Transmembrane helix</keyword>
<evidence type="ECO:0000313" key="4">
    <source>
        <dbReference type="Proteomes" id="UP000789803"/>
    </source>
</evidence>
<dbReference type="RefSeq" id="WP_229933381.1">
    <property type="nucleotide sequence ID" value="NZ_CAJHOF010000017.1"/>
</dbReference>
<protein>
    <submittedName>
        <fullName evidence="3">Uncharacterized protein</fullName>
    </submittedName>
</protein>
<accession>A0ABM8Q959</accession>
<keyword evidence="4" id="KW-1185">Reference proteome</keyword>
<proteinExistence type="predicted"/>
<keyword evidence="1" id="KW-0472">Membrane</keyword>
<dbReference type="Proteomes" id="UP000789803">
    <property type="component" value="Unassembled WGS sequence"/>
</dbReference>
<comment type="caution">
    <text evidence="3">The sequence shown here is derived from an EMBL/GenBank/DDBJ whole genome shotgun (WGS) entry which is preliminary data.</text>
</comment>
<evidence type="ECO:0000256" key="1">
    <source>
        <dbReference type="SAM" id="Phobius"/>
    </source>
</evidence>
<keyword evidence="1" id="KW-0812">Transmembrane</keyword>
<feature type="transmembrane region" description="Helical" evidence="1">
    <location>
        <begin position="755"/>
        <end position="774"/>
    </location>
</feature>
<reference evidence="3 4" key="1">
    <citation type="submission" date="2020-11" db="EMBL/GenBank/DDBJ databases">
        <authorList>
            <person name="Peeters C."/>
        </authorList>
    </citation>
    <scope>NUCLEOTIDE SEQUENCE [LARGE SCALE GENOMIC DNA]</scope>
    <source>
        <strain evidence="3 4">LMG 7974</strain>
    </source>
</reference>
<name>A0ABM8Q959_9BACT</name>
<feature type="transmembrane region" description="Helical" evidence="1">
    <location>
        <begin position="682"/>
        <end position="709"/>
    </location>
</feature>
<dbReference type="EMBL" id="CAJHOF010000017">
    <property type="protein sequence ID" value="CAD7289525.1"/>
    <property type="molecule type" value="Genomic_DNA"/>
</dbReference>
<keyword evidence="2" id="KW-0732">Signal</keyword>
<feature type="chain" id="PRO_5047396179" evidence="2">
    <location>
        <begin position="20"/>
        <end position="797"/>
    </location>
</feature>